<dbReference type="PROSITE" id="PS50012">
    <property type="entry name" value="RCC1_3"/>
    <property type="match status" value="4"/>
</dbReference>
<evidence type="ECO:0000259" key="5">
    <source>
        <dbReference type="PROSITE" id="PS50026"/>
    </source>
</evidence>
<dbReference type="EMBL" id="HBEN01013566">
    <property type="protein sequence ID" value="CAD8449734.1"/>
    <property type="molecule type" value="Transcribed_RNA"/>
</dbReference>
<dbReference type="InterPro" id="IPR051210">
    <property type="entry name" value="Ub_ligase/GEF_domain"/>
</dbReference>
<comment type="caution">
    <text evidence="3">Lacks conserved residue(s) required for the propagation of feature annotation.</text>
</comment>
<sequence>MGQLGLGKLGSEDTEIRFKPTLLELFNPNGLKLKVVDVALGLEHTLALVNGGRVYAWGSNLYGQLGLDEDPETTPFSSVPQALDVGGELVKNVSAAAGHSAALTFTGGVFMWGANQEGQLGLGGCTEPDGRGFDPCLNSVQKPTKILRTADGSFMPQIKLVACGGHVAGGTEKALEGGHTIAVSQSNEVWGWGDNFHGQVGKPQQYTKIANHTEVFTPNKYDDVTGRYYNREVMPVSAGFLIIEKAMYPPPPAAVAYPPPAVEGEEGANDTAAVITEAPPPPPPSPSAASMALEVVALKAGSHHSIALVRTGEMFAWGDNFHGQLGLGYISSQREPDRFEKTQEYRAPEMIDRPTRLKHFDFYTTKTSTVRQGNETRFIETSERVTGRIQSEVDARITQIDAGNFQTIALSSKGNVYTWGTNALGQQGTCDCGACMANYDAAGTCPDIQAPPAPPSPDAPVIAGITYEVAPFVPSIEKYEWNDECECNCAGAGTCNFTPQIENTNAINAGRCVGFNENTKCECTPPYLDMTGVITAMDTPMTFALGAKTNFTFVTVAAGGAMFAISEAECPTDNNGNECSGNIGACTADTAEALKTCDCPDGKAGIFCEHSCPRGTEDDVIAVRGDHNIIKFPDSRYSEAVDGLMQDMICSGHGICDDKGDCDCDDYWYGDRCQYMCPWDNEKRHCSDNGLCVYDPSVQEFPYCKCNAYYTEHPNQFLADQALAECQEQQIQIQDNGWCSYYDATVGFAECFEAGMCGVCEDKEGGAHRTRSIMLTLTLLCVLSVVSWS</sequence>
<dbReference type="PANTHER" id="PTHR22870">
    <property type="entry name" value="REGULATOR OF CHROMOSOME CONDENSATION"/>
    <property type="match status" value="1"/>
</dbReference>
<protein>
    <recommendedName>
        <fullName evidence="5">EGF-like domain-containing protein</fullName>
    </recommendedName>
</protein>
<evidence type="ECO:0000256" key="2">
    <source>
        <dbReference type="ARBA" id="ARBA00023157"/>
    </source>
</evidence>
<name>A0A7S0H197_MICPS</name>
<keyword evidence="3" id="KW-0245">EGF-like domain</keyword>
<dbReference type="Pfam" id="PF13540">
    <property type="entry name" value="RCC1_2"/>
    <property type="match status" value="4"/>
</dbReference>
<feature type="disulfide bond" evidence="3">
    <location>
        <begin position="599"/>
        <end position="608"/>
    </location>
</feature>
<dbReference type="AlphaFoldDB" id="A0A7S0H197"/>
<evidence type="ECO:0000256" key="3">
    <source>
        <dbReference type="PROSITE-ProRule" id="PRU00076"/>
    </source>
</evidence>
<dbReference type="PROSITE" id="PS50026">
    <property type="entry name" value="EGF_3"/>
    <property type="match status" value="1"/>
</dbReference>
<feature type="repeat" description="RCC1" evidence="4">
    <location>
        <begin position="312"/>
        <end position="413"/>
    </location>
</feature>
<dbReference type="PANTHER" id="PTHR22870:SF155">
    <property type="entry name" value="E3 UBIQUITIN-PROTEIN LIGASE HERC1-RELATED"/>
    <property type="match status" value="1"/>
</dbReference>
<dbReference type="InterPro" id="IPR009091">
    <property type="entry name" value="RCC1/BLIP-II"/>
</dbReference>
<dbReference type="Gene3D" id="2.10.25.10">
    <property type="entry name" value="Laminin"/>
    <property type="match status" value="1"/>
</dbReference>
<proteinExistence type="predicted"/>
<feature type="repeat" description="RCC1" evidence="4">
    <location>
        <begin position="107"/>
        <end position="174"/>
    </location>
</feature>
<dbReference type="Pfam" id="PF00415">
    <property type="entry name" value="RCC1"/>
    <property type="match status" value="1"/>
</dbReference>
<keyword evidence="1" id="KW-0677">Repeat</keyword>
<accession>A0A7S0H197</accession>
<evidence type="ECO:0000313" key="6">
    <source>
        <dbReference type="EMBL" id="CAD8449734.1"/>
    </source>
</evidence>
<dbReference type="PROSITE" id="PS00022">
    <property type="entry name" value="EGF_1"/>
    <property type="match status" value="2"/>
</dbReference>
<dbReference type="PRINTS" id="PR00633">
    <property type="entry name" value="RCCNDNSATION"/>
</dbReference>
<dbReference type="SUPFAM" id="SSF50985">
    <property type="entry name" value="RCC1/BLIP-II"/>
    <property type="match status" value="1"/>
</dbReference>
<evidence type="ECO:0000256" key="1">
    <source>
        <dbReference type="ARBA" id="ARBA00022737"/>
    </source>
</evidence>
<dbReference type="Gene3D" id="2.130.10.30">
    <property type="entry name" value="Regulator of chromosome condensation 1/beta-lactamase-inhibitor protein II"/>
    <property type="match status" value="2"/>
</dbReference>
<dbReference type="InterPro" id="IPR000408">
    <property type="entry name" value="Reg_chr_condens"/>
</dbReference>
<reference evidence="6" key="1">
    <citation type="submission" date="2021-01" db="EMBL/GenBank/DDBJ databases">
        <authorList>
            <person name="Corre E."/>
            <person name="Pelletier E."/>
            <person name="Niang G."/>
            <person name="Scheremetjew M."/>
            <person name="Finn R."/>
            <person name="Kale V."/>
            <person name="Holt S."/>
            <person name="Cochrane G."/>
            <person name="Meng A."/>
            <person name="Brown T."/>
            <person name="Cohen L."/>
        </authorList>
    </citation>
    <scope>NUCLEOTIDE SEQUENCE</scope>
    <source>
        <strain evidence="6">CCAC1681</strain>
    </source>
</reference>
<dbReference type="Pfam" id="PF07974">
    <property type="entry name" value="EGF_2"/>
    <property type="match status" value="1"/>
</dbReference>
<keyword evidence="2 3" id="KW-1015">Disulfide bond</keyword>
<feature type="repeat" description="RCC1" evidence="4">
    <location>
        <begin position="52"/>
        <end position="106"/>
    </location>
</feature>
<dbReference type="InterPro" id="IPR013111">
    <property type="entry name" value="EGF_extracell"/>
</dbReference>
<evidence type="ECO:0000256" key="4">
    <source>
        <dbReference type="PROSITE-ProRule" id="PRU00235"/>
    </source>
</evidence>
<feature type="domain" description="EGF-like" evidence="5">
    <location>
        <begin position="575"/>
        <end position="609"/>
    </location>
</feature>
<feature type="repeat" description="RCC1" evidence="4">
    <location>
        <begin position="1"/>
        <end position="51"/>
    </location>
</feature>
<organism evidence="6">
    <name type="scientific">Micromonas pusilla</name>
    <name type="common">Picoplanktonic green alga</name>
    <name type="synonym">Chromulina pusilla</name>
    <dbReference type="NCBI Taxonomy" id="38833"/>
    <lineage>
        <taxon>Eukaryota</taxon>
        <taxon>Viridiplantae</taxon>
        <taxon>Chlorophyta</taxon>
        <taxon>Mamiellophyceae</taxon>
        <taxon>Mamiellales</taxon>
        <taxon>Mamiellaceae</taxon>
        <taxon>Micromonas</taxon>
    </lineage>
</organism>
<dbReference type="InterPro" id="IPR000742">
    <property type="entry name" value="EGF"/>
</dbReference>
<gene>
    <name evidence="6" type="ORF">MSP1401_LOCUS11293</name>
</gene>